<dbReference type="PANTHER" id="PTHR12143">
    <property type="entry name" value="PEPTIDE N-GLYCANASE PNGASE -RELATED"/>
    <property type="match status" value="1"/>
</dbReference>
<protein>
    <recommendedName>
        <fullName evidence="1">Glycosyl hydrolase family 92 domain-containing protein</fullName>
    </recommendedName>
</protein>
<keyword evidence="3" id="KW-1185">Reference proteome</keyword>
<dbReference type="Pfam" id="PF07971">
    <property type="entry name" value="Glyco_hydro_92"/>
    <property type="match status" value="1"/>
</dbReference>
<proteinExistence type="predicted"/>
<dbReference type="RefSeq" id="XP_045280062.1">
    <property type="nucleotide sequence ID" value="XM_045425803.1"/>
</dbReference>
<name>A0ABX2VT09_AJEDR</name>
<evidence type="ECO:0000313" key="2">
    <source>
        <dbReference type="EMBL" id="OAT00335.1"/>
    </source>
</evidence>
<dbReference type="InterPro" id="IPR050883">
    <property type="entry name" value="PNGase"/>
</dbReference>
<feature type="domain" description="Glycosyl hydrolase family 92" evidence="1">
    <location>
        <begin position="5"/>
        <end position="174"/>
    </location>
</feature>
<dbReference type="Proteomes" id="UP000002039">
    <property type="component" value="Unassembled WGS sequence"/>
</dbReference>
<evidence type="ECO:0000259" key="1">
    <source>
        <dbReference type="Pfam" id="PF07971"/>
    </source>
</evidence>
<sequence>MNHSYVPQDMATLVATLGGPDEYTKRLEYLHESSLLYVGDEQAFLPVYQYHYSGCPALSAKRAHFYIPSQFNNSLNGIPGNYHSGAMGSFLALAMIGLYPVAGQDVYLITPPFFAEKIRNHLTGKVAIIWNINFDPSYEANYIQEARRDGEVWHKNWTGHDLFEKGGVLELILGGEESKWGTRKKDLPPSLSTGGFKRW</sequence>
<dbReference type="Gene3D" id="3.30.2080.10">
    <property type="entry name" value="GH92 mannosidase domain"/>
    <property type="match status" value="1"/>
</dbReference>
<dbReference type="PANTHER" id="PTHR12143:SF42">
    <property type="entry name" value="PUTATIVE SUBFAMILY (AFU_ORTHOLOGUE AFUA_6G13760)-RELATED"/>
    <property type="match status" value="1"/>
</dbReference>
<accession>A0ABX2VT09</accession>
<dbReference type="InterPro" id="IPR012939">
    <property type="entry name" value="Glyco_hydro_92"/>
</dbReference>
<reference evidence="3" key="1">
    <citation type="journal article" date="2015" name="PLoS Genet.">
        <title>The dynamic genome and transcriptome of the human fungal pathogen Blastomyces and close relative Emmonsia.</title>
        <authorList>
            <person name="Munoz J.F."/>
            <person name="Gauthier G.M."/>
            <person name="Desjardins C.A."/>
            <person name="Gallo J.E."/>
            <person name="Holder J."/>
            <person name="Sullivan T.D."/>
            <person name="Marty A.J."/>
            <person name="Carmen J.C."/>
            <person name="Chen Z."/>
            <person name="Ding L."/>
            <person name="Gujja S."/>
            <person name="Magrini V."/>
            <person name="Misas E."/>
            <person name="Mitreva M."/>
            <person name="Priest M."/>
            <person name="Saif S."/>
            <person name="Whiston E.A."/>
            <person name="Young S."/>
            <person name="Zeng Q."/>
            <person name="Goldman W.E."/>
            <person name="Mardis E.R."/>
            <person name="Taylor J.W."/>
            <person name="McEwen J.G."/>
            <person name="Clay O.K."/>
            <person name="Klein B.S."/>
            <person name="Cuomo C.A."/>
        </authorList>
    </citation>
    <scope>NUCLEOTIDE SEQUENCE [LARGE SCALE GENOMIC DNA]</scope>
    <source>
        <strain evidence="3">ER-3 / ATCC MYA-2586</strain>
    </source>
</reference>
<evidence type="ECO:0000313" key="3">
    <source>
        <dbReference type="Proteomes" id="UP000002039"/>
    </source>
</evidence>
<organism evidence="2 3">
    <name type="scientific">Ajellomyces dermatitidis (strain ER-3 / ATCC MYA-2586)</name>
    <name type="common">Blastomyces dermatitidis</name>
    <dbReference type="NCBI Taxonomy" id="559297"/>
    <lineage>
        <taxon>Eukaryota</taxon>
        <taxon>Fungi</taxon>
        <taxon>Dikarya</taxon>
        <taxon>Ascomycota</taxon>
        <taxon>Pezizomycotina</taxon>
        <taxon>Eurotiomycetes</taxon>
        <taxon>Eurotiomycetidae</taxon>
        <taxon>Onygenales</taxon>
        <taxon>Ajellomycetaceae</taxon>
        <taxon>Blastomyces</taxon>
    </lineage>
</organism>
<dbReference type="EMBL" id="EQ999975">
    <property type="protein sequence ID" value="OAT00335.1"/>
    <property type="molecule type" value="Genomic_DNA"/>
</dbReference>
<dbReference type="GeneID" id="69031481"/>
<gene>
    <name evidence="2" type="ORF">BDCG_16589</name>
</gene>